<evidence type="ECO:0000256" key="14">
    <source>
        <dbReference type="PIRSR" id="PIRSR602717-51"/>
    </source>
</evidence>
<dbReference type="RefSeq" id="XP_007755986.1">
    <property type="nucleotide sequence ID" value="XM_007757796.1"/>
</dbReference>
<evidence type="ECO:0000256" key="11">
    <source>
        <dbReference type="ARBA" id="ARBA00023242"/>
    </source>
</evidence>
<dbReference type="HOGENOM" id="CLU_011815_0_1_1"/>
<dbReference type="Gene3D" id="1.10.10.10">
    <property type="entry name" value="Winged helix-like DNA-binding domain superfamily/Winged helix DNA-binding domain"/>
    <property type="match status" value="1"/>
</dbReference>
<keyword evidence="12" id="KW-0012">Acyltransferase</keyword>
<keyword evidence="9" id="KW-0805">Transcription regulation</keyword>
<evidence type="ECO:0000313" key="17">
    <source>
        <dbReference type="EMBL" id="EXJ59633.1"/>
    </source>
</evidence>
<organism evidence="17 18">
    <name type="scientific">Cladophialophora yegresii CBS 114405</name>
    <dbReference type="NCBI Taxonomy" id="1182544"/>
    <lineage>
        <taxon>Eukaryota</taxon>
        <taxon>Fungi</taxon>
        <taxon>Dikarya</taxon>
        <taxon>Ascomycota</taxon>
        <taxon>Pezizomycotina</taxon>
        <taxon>Eurotiomycetes</taxon>
        <taxon>Chaetothyriomycetidae</taxon>
        <taxon>Chaetothyriales</taxon>
        <taxon>Herpotrichiellaceae</taxon>
        <taxon>Cladophialophora</taxon>
    </lineage>
</organism>
<evidence type="ECO:0000256" key="1">
    <source>
        <dbReference type="ARBA" id="ARBA00004123"/>
    </source>
</evidence>
<dbReference type="EC" id="2.3.1.48" evidence="3"/>
<keyword evidence="5" id="KW-0479">Metal-binding</keyword>
<dbReference type="EMBL" id="AMGW01000003">
    <property type="protein sequence ID" value="EXJ59633.1"/>
    <property type="molecule type" value="Genomic_DNA"/>
</dbReference>
<evidence type="ECO:0000259" key="16">
    <source>
        <dbReference type="PROSITE" id="PS51726"/>
    </source>
</evidence>
<reference evidence="17 18" key="1">
    <citation type="submission" date="2013-03" db="EMBL/GenBank/DDBJ databases">
        <title>The Genome Sequence of Cladophialophora yegresii CBS 114405.</title>
        <authorList>
            <consortium name="The Broad Institute Genomics Platform"/>
            <person name="Cuomo C."/>
            <person name="de Hoog S."/>
            <person name="Gorbushina A."/>
            <person name="Walker B."/>
            <person name="Young S.K."/>
            <person name="Zeng Q."/>
            <person name="Gargeya S."/>
            <person name="Fitzgerald M."/>
            <person name="Haas B."/>
            <person name="Abouelleil A."/>
            <person name="Allen A.W."/>
            <person name="Alvarado L."/>
            <person name="Arachchi H.M."/>
            <person name="Berlin A.M."/>
            <person name="Chapman S.B."/>
            <person name="Gainer-Dewar J."/>
            <person name="Goldberg J."/>
            <person name="Griggs A."/>
            <person name="Gujja S."/>
            <person name="Hansen M."/>
            <person name="Howarth C."/>
            <person name="Imamovic A."/>
            <person name="Ireland A."/>
            <person name="Larimer J."/>
            <person name="McCowan C."/>
            <person name="Murphy C."/>
            <person name="Pearson M."/>
            <person name="Poon T.W."/>
            <person name="Priest M."/>
            <person name="Roberts A."/>
            <person name="Saif S."/>
            <person name="Shea T."/>
            <person name="Sisk P."/>
            <person name="Sykes S."/>
            <person name="Wortman J."/>
            <person name="Nusbaum C."/>
            <person name="Birren B."/>
        </authorList>
    </citation>
    <scope>NUCLEOTIDE SEQUENCE [LARGE SCALE GENOMIC DNA]</scope>
    <source>
        <strain evidence="17 18">CBS 114405</strain>
    </source>
</reference>
<dbReference type="GO" id="GO:0005634">
    <property type="term" value="C:nucleus"/>
    <property type="evidence" value="ECO:0007669"/>
    <property type="project" value="UniProtKB-SubCell"/>
</dbReference>
<keyword evidence="6" id="KW-0863">Zinc-finger</keyword>
<dbReference type="GO" id="GO:0035267">
    <property type="term" value="C:NuA4 histone acetyltransferase complex"/>
    <property type="evidence" value="ECO:0007669"/>
    <property type="project" value="TreeGrafter"/>
</dbReference>
<evidence type="ECO:0000256" key="7">
    <source>
        <dbReference type="ARBA" id="ARBA00022833"/>
    </source>
</evidence>
<evidence type="ECO:0000256" key="8">
    <source>
        <dbReference type="ARBA" id="ARBA00022990"/>
    </source>
</evidence>
<evidence type="ECO:0000256" key="12">
    <source>
        <dbReference type="ARBA" id="ARBA00023315"/>
    </source>
</evidence>
<accession>W9VVG9</accession>
<dbReference type="InterPro" id="IPR016181">
    <property type="entry name" value="Acyl_CoA_acyltransferase"/>
</dbReference>
<keyword evidence="8" id="KW-0007">Acetylation</keyword>
<evidence type="ECO:0000256" key="15">
    <source>
        <dbReference type="SAM" id="MobiDB-lite"/>
    </source>
</evidence>
<dbReference type="AlphaFoldDB" id="W9VVG9"/>
<protein>
    <recommendedName>
        <fullName evidence="3">histone acetyltransferase</fullName>
        <ecNumber evidence="3">2.3.1.48</ecNumber>
    </recommendedName>
</protein>
<feature type="domain" description="MYST-type HAT" evidence="16">
    <location>
        <begin position="31"/>
        <end position="394"/>
    </location>
</feature>
<dbReference type="SUPFAM" id="SSF55729">
    <property type="entry name" value="Acyl-CoA N-acyltransferases (Nat)"/>
    <property type="match status" value="1"/>
</dbReference>
<keyword evidence="7" id="KW-0862">Zinc</keyword>
<feature type="region of interest" description="Disordered" evidence="15">
    <location>
        <begin position="1"/>
        <end position="24"/>
    </location>
</feature>
<evidence type="ECO:0000256" key="3">
    <source>
        <dbReference type="ARBA" id="ARBA00013184"/>
    </source>
</evidence>
<dbReference type="GO" id="GO:0008270">
    <property type="term" value="F:zinc ion binding"/>
    <property type="evidence" value="ECO:0007669"/>
    <property type="project" value="UniProtKB-KW"/>
</dbReference>
<evidence type="ECO:0000313" key="18">
    <source>
        <dbReference type="Proteomes" id="UP000019473"/>
    </source>
</evidence>
<keyword evidence="10" id="KW-0804">Transcription</keyword>
<dbReference type="InterPro" id="IPR002717">
    <property type="entry name" value="HAT_MYST-type"/>
</dbReference>
<comment type="similarity">
    <text evidence="2">Belongs to the MYST (SAS/MOZ) family.</text>
</comment>
<evidence type="ECO:0000256" key="4">
    <source>
        <dbReference type="ARBA" id="ARBA00022679"/>
    </source>
</evidence>
<keyword evidence="11" id="KW-0539">Nucleus</keyword>
<dbReference type="InterPro" id="IPR050603">
    <property type="entry name" value="MYST_HAT"/>
</dbReference>
<comment type="function">
    <text evidence="13">Catalytic component of the NuA4 histone acetyltransferase (HAT) complex which is involved in epigenetic transcriptional activation of selected genes principally by acetylation of nucleosomal histones H4, H3, H2B, H2A and H2A variant H2A.Z. Acetylates histone H4 to form H4K5ac, H4K8ac, H4K12ac and H4K16ac, histone H3 to form H3K14ac, and histone H2A to form H2AK4ac and H2AK7ac. The NuA4 complex is involved in the DNA damage response and is required for chromosome segregation. The NuA4 complex plays a direct role in repair of DNA double-strand breaks (DSBs) through homologous recombination. Recruitment to promoters depends on H3K4me. Also acetylates non-histone proteins. In addition to protein acetyltransferase, can use different acyl-CoA substrates, such as 2-hydroxyisobutanoyl-CoA (2-hydroxyisobutyryl-CoA) or (2E)-butenoyl-CoA (crotonyl-CoA), and is able to mediate protein 2-hydroxyisobutyrylation and crotonylation, respectively.</text>
</comment>
<dbReference type="PANTHER" id="PTHR10615:SF219">
    <property type="entry name" value="HISTONE ACETYLTRANSFERASE KAT5"/>
    <property type="match status" value="1"/>
</dbReference>
<dbReference type="Pfam" id="PF01853">
    <property type="entry name" value="MOZ_SAS"/>
    <property type="match status" value="2"/>
</dbReference>
<dbReference type="STRING" id="1182544.W9VVG9"/>
<dbReference type="GeneID" id="19178371"/>
<dbReference type="eggNOG" id="KOG2747">
    <property type="taxonomic scope" value="Eukaryota"/>
</dbReference>
<dbReference type="Gene3D" id="3.30.60.60">
    <property type="entry name" value="N-acetyl transferase-like"/>
    <property type="match status" value="1"/>
</dbReference>
<dbReference type="GO" id="GO:0046972">
    <property type="term" value="F:histone H4K16 acetyltransferase activity"/>
    <property type="evidence" value="ECO:0007669"/>
    <property type="project" value="TreeGrafter"/>
</dbReference>
<proteinExistence type="inferred from homology"/>
<feature type="region of interest" description="Disordered" evidence="15">
    <location>
        <begin position="67"/>
        <end position="94"/>
    </location>
</feature>
<name>W9VVG9_9EURO</name>
<dbReference type="Proteomes" id="UP000019473">
    <property type="component" value="Unassembled WGS sequence"/>
</dbReference>
<evidence type="ECO:0000256" key="9">
    <source>
        <dbReference type="ARBA" id="ARBA00023015"/>
    </source>
</evidence>
<evidence type="ECO:0000256" key="5">
    <source>
        <dbReference type="ARBA" id="ARBA00022723"/>
    </source>
</evidence>
<evidence type="ECO:0000256" key="6">
    <source>
        <dbReference type="ARBA" id="ARBA00022771"/>
    </source>
</evidence>
<dbReference type="Gene3D" id="3.40.630.30">
    <property type="match status" value="2"/>
</dbReference>
<dbReference type="OrthoDB" id="787137at2759"/>
<comment type="caution">
    <text evidence="17">The sequence shown here is derived from an EMBL/GenBank/DDBJ whole genome shotgun (WGS) entry which is preliminary data.</text>
</comment>
<dbReference type="VEuPathDB" id="FungiDB:A1O7_03779"/>
<dbReference type="PANTHER" id="PTHR10615">
    <property type="entry name" value="HISTONE ACETYLTRANSFERASE"/>
    <property type="match status" value="1"/>
</dbReference>
<dbReference type="PROSITE" id="PS51726">
    <property type="entry name" value="MYST_HAT"/>
    <property type="match status" value="1"/>
</dbReference>
<gene>
    <name evidence="17" type="ORF">A1O7_03779</name>
</gene>
<dbReference type="Pfam" id="PF17772">
    <property type="entry name" value="zf-MYST"/>
    <property type="match status" value="1"/>
</dbReference>
<feature type="region of interest" description="Disordered" evidence="15">
    <location>
        <begin position="206"/>
        <end position="228"/>
    </location>
</feature>
<sequence>MPSAIDKATMTSTAVLPEGSPHRSRRASLKVLNRNIHQVVLGDLLFDAWYYSPYPDNIILQQAGLGNGSVTSGSESRNGHGYGHGLHGHHSGQHSSLRAEEPVCPVLYVCPRCFRYTPVQQHLPQHLAHHRLLRASGQEPNQPVPESAFKVYEWEGYAVWEIEGEKEKLYCQNLSLFGKLFLEQKSVFFDTGGFKYYVLTYTKQAHTPSPAPAKTRGRTRSSSTNAGDEDDILYQTRVLGFFSKENLSWDANNLACILIFPPFQHRQLGQLLMAVSYKLSGWEWEGGVIGGPEKPLSTMGRKSYLRFWSERIARFIMGQSADADARRVFDTANGRSRKTVQPKKEEMTVKEIGDRTGMLAEDVVAALTEMGICKLMLPRRTHTKTLPSEANGTAAASQAPVAEADSDELATMIVHRSKVVEWAEKNGVDLVSPVKEEGFLGEWALSDLADSEQSGKGSSAEESDA</sequence>
<keyword evidence="18" id="KW-1185">Reference proteome</keyword>
<feature type="active site" description="Proton donor/acceptor" evidence="14">
    <location>
        <position position="293"/>
    </location>
</feature>
<evidence type="ECO:0000256" key="10">
    <source>
        <dbReference type="ARBA" id="ARBA00023163"/>
    </source>
</evidence>
<comment type="subcellular location">
    <subcellularLocation>
        <location evidence="1">Nucleus</location>
    </subcellularLocation>
</comment>
<dbReference type="GO" id="GO:0006355">
    <property type="term" value="P:regulation of DNA-templated transcription"/>
    <property type="evidence" value="ECO:0007669"/>
    <property type="project" value="InterPro"/>
</dbReference>
<dbReference type="InterPro" id="IPR036388">
    <property type="entry name" value="WH-like_DNA-bd_sf"/>
</dbReference>
<evidence type="ECO:0000256" key="13">
    <source>
        <dbReference type="ARBA" id="ARBA00045805"/>
    </source>
</evidence>
<evidence type="ECO:0000256" key="2">
    <source>
        <dbReference type="ARBA" id="ARBA00010107"/>
    </source>
</evidence>
<keyword evidence="4" id="KW-0808">Transferase</keyword>
<dbReference type="InterPro" id="IPR040706">
    <property type="entry name" value="Zf-MYST"/>
</dbReference>